<dbReference type="InterPro" id="IPR036412">
    <property type="entry name" value="HAD-like_sf"/>
</dbReference>
<sequence>MPATLYISDLDGTLMKNDQTISAFTAEAINMLVKQGLHFSYATARSILTASKITENITAGIPVIVYNGSFIQDSKTREILYSRFFDKTSAELILRQLLSSGVYPIVYSHTGGCERFSYCRDRQNSGISAFLSERRNDVRNTPVADAAQLPTDDCFYFTCIDSEEKLYPLYLQFKEEFYCVYQKDIYSGEQWLEIMPTKTSKANAVLHLARLLGCRHIVCFGDGINDIPMFRIADECYAVANAAPELKEIATDIIPCNNEDGVAKWLLAHCLNQR</sequence>
<name>A0A3E3IQ47_9FIRM</name>
<dbReference type="Proteomes" id="UP000261166">
    <property type="component" value="Unassembled WGS sequence"/>
</dbReference>
<gene>
    <name evidence="2" type="ORF">DWY69_18960</name>
    <name evidence="1" type="ORF">DXC51_05520</name>
</gene>
<dbReference type="RefSeq" id="WP_025488943.1">
    <property type="nucleotide sequence ID" value="NZ_CALBAU010000293.1"/>
</dbReference>
<keyword evidence="2" id="KW-0378">Hydrolase</keyword>
<dbReference type="InterPro" id="IPR006379">
    <property type="entry name" value="HAD-SF_hydro_IIB"/>
</dbReference>
<dbReference type="EMBL" id="QVLU01000018">
    <property type="protein sequence ID" value="RGE69163.1"/>
    <property type="molecule type" value="Genomic_DNA"/>
</dbReference>
<proteinExistence type="predicted"/>
<dbReference type="SUPFAM" id="SSF56784">
    <property type="entry name" value="HAD-like"/>
    <property type="match status" value="1"/>
</dbReference>
<organism evidence="2 4">
    <name type="scientific">Eisenbergiella massiliensis</name>
    <dbReference type="NCBI Taxonomy" id="1720294"/>
    <lineage>
        <taxon>Bacteria</taxon>
        <taxon>Bacillati</taxon>
        <taxon>Bacillota</taxon>
        <taxon>Clostridia</taxon>
        <taxon>Lachnospirales</taxon>
        <taxon>Lachnospiraceae</taxon>
        <taxon>Eisenbergiella</taxon>
    </lineage>
</organism>
<keyword evidence="3" id="KW-1185">Reference proteome</keyword>
<dbReference type="GO" id="GO:0016791">
    <property type="term" value="F:phosphatase activity"/>
    <property type="evidence" value="ECO:0007669"/>
    <property type="project" value="TreeGrafter"/>
</dbReference>
<dbReference type="InterPro" id="IPR000150">
    <property type="entry name" value="Cof"/>
</dbReference>
<accession>A0A3E3IQ47</accession>
<dbReference type="Gene3D" id="3.30.1240.10">
    <property type="match status" value="1"/>
</dbReference>
<dbReference type="EMBL" id="QVLV01000003">
    <property type="protein sequence ID" value="RGE63421.1"/>
    <property type="molecule type" value="Genomic_DNA"/>
</dbReference>
<dbReference type="Proteomes" id="UP000260812">
    <property type="component" value="Unassembled WGS sequence"/>
</dbReference>
<evidence type="ECO:0000313" key="3">
    <source>
        <dbReference type="Proteomes" id="UP000260812"/>
    </source>
</evidence>
<evidence type="ECO:0000313" key="1">
    <source>
        <dbReference type="EMBL" id="RGE63421.1"/>
    </source>
</evidence>
<dbReference type="PANTHER" id="PTHR10000:SF8">
    <property type="entry name" value="HAD SUPERFAMILY HYDROLASE-LIKE, TYPE 3"/>
    <property type="match status" value="1"/>
</dbReference>
<dbReference type="GO" id="GO:0005829">
    <property type="term" value="C:cytosol"/>
    <property type="evidence" value="ECO:0007669"/>
    <property type="project" value="TreeGrafter"/>
</dbReference>
<evidence type="ECO:0000313" key="2">
    <source>
        <dbReference type="EMBL" id="RGE69163.1"/>
    </source>
</evidence>
<dbReference type="GeneID" id="97986354"/>
<dbReference type="Pfam" id="PF08282">
    <property type="entry name" value="Hydrolase_3"/>
    <property type="match status" value="1"/>
</dbReference>
<dbReference type="AlphaFoldDB" id="A0A3E3IQ47"/>
<protein>
    <submittedName>
        <fullName evidence="2">Cof-type HAD-IIB family hydrolase</fullName>
    </submittedName>
</protein>
<dbReference type="Gene3D" id="3.40.50.1000">
    <property type="entry name" value="HAD superfamily/HAD-like"/>
    <property type="match status" value="1"/>
</dbReference>
<dbReference type="NCBIfam" id="TIGR00099">
    <property type="entry name" value="Cof-subfamily"/>
    <property type="match status" value="1"/>
</dbReference>
<evidence type="ECO:0000313" key="4">
    <source>
        <dbReference type="Proteomes" id="UP000261166"/>
    </source>
</evidence>
<dbReference type="GO" id="GO:0000287">
    <property type="term" value="F:magnesium ion binding"/>
    <property type="evidence" value="ECO:0007669"/>
    <property type="project" value="TreeGrafter"/>
</dbReference>
<dbReference type="OrthoDB" id="9810101at2"/>
<dbReference type="InterPro" id="IPR023214">
    <property type="entry name" value="HAD_sf"/>
</dbReference>
<reference evidence="2 4" key="1">
    <citation type="submission" date="2018-08" db="EMBL/GenBank/DDBJ databases">
        <title>A genome reference for cultivated species of the human gut microbiota.</title>
        <authorList>
            <person name="Zou Y."/>
            <person name="Xue W."/>
            <person name="Luo G."/>
        </authorList>
    </citation>
    <scope>NUCLEOTIDE SEQUENCE [LARGE SCALE GENOMIC DNA]</scope>
    <source>
        <strain evidence="2 4">AF26-4BH</strain>
        <strain evidence="1">TF05-5AC</strain>
    </source>
</reference>
<comment type="caution">
    <text evidence="2">The sequence shown here is derived from an EMBL/GenBank/DDBJ whole genome shotgun (WGS) entry which is preliminary data.</text>
</comment>
<dbReference type="PANTHER" id="PTHR10000">
    <property type="entry name" value="PHOSPHOSERINE PHOSPHATASE"/>
    <property type="match status" value="1"/>
</dbReference>
<dbReference type="NCBIfam" id="TIGR01484">
    <property type="entry name" value="HAD-SF-IIB"/>
    <property type="match status" value="1"/>
</dbReference>